<protein>
    <submittedName>
        <fullName evidence="2">Uncharacterized protein</fullName>
    </submittedName>
</protein>
<feature type="region of interest" description="Disordered" evidence="1">
    <location>
        <begin position="66"/>
        <end position="116"/>
    </location>
</feature>
<organism evidence="2">
    <name type="scientific">Tanacetum cinerariifolium</name>
    <name type="common">Dalmatian daisy</name>
    <name type="synonym">Chrysanthemum cinerariifolium</name>
    <dbReference type="NCBI Taxonomy" id="118510"/>
    <lineage>
        <taxon>Eukaryota</taxon>
        <taxon>Viridiplantae</taxon>
        <taxon>Streptophyta</taxon>
        <taxon>Embryophyta</taxon>
        <taxon>Tracheophyta</taxon>
        <taxon>Spermatophyta</taxon>
        <taxon>Magnoliopsida</taxon>
        <taxon>eudicotyledons</taxon>
        <taxon>Gunneridae</taxon>
        <taxon>Pentapetalae</taxon>
        <taxon>asterids</taxon>
        <taxon>campanulids</taxon>
        <taxon>Asterales</taxon>
        <taxon>Asteraceae</taxon>
        <taxon>Asteroideae</taxon>
        <taxon>Anthemideae</taxon>
        <taxon>Anthemidinae</taxon>
        <taxon>Tanacetum</taxon>
    </lineage>
</organism>
<accession>A0A699IA63</accession>
<proteinExistence type="predicted"/>
<dbReference type="AlphaFoldDB" id="A0A699IA63"/>
<comment type="caution">
    <text evidence="2">The sequence shown here is derived from an EMBL/GenBank/DDBJ whole genome shotgun (WGS) entry which is preliminary data.</text>
</comment>
<evidence type="ECO:0000256" key="1">
    <source>
        <dbReference type="SAM" id="MobiDB-lite"/>
    </source>
</evidence>
<dbReference type="PANTHER" id="PTHR31973:SF190">
    <property type="entry name" value="MULE TRANSPOSASE DOMAIN-CONTAINING PROTEIN"/>
    <property type="match status" value="1"/>
</dbReference>
<reference evidence="2" key="1">
    <citation type="journal article" date="2019" name="Sci. Rep.">
        <title>Draft genome of Tanacetum cinerariifolium, the natural source of mosquito coil.</title>
        <authorList>
            <person name="Yamashiro T."/>
            <person name="Shiraishi A."/>
            <person name="Satake H."/>
            <person name="Nakayama K."/>
        </authorList>
    </citation>
    <scope>NUCLEOTIDE SEQUENCE</scope>
</reference>
<name>A0A699IA63_TANCI</name>
<sequence length="431" mass="49482">ENPQTKFYYKKPTADLDKGLEPLCKDIDVLDMLSYVNNAGLGDENVRNVANDIWDENVEEFDPLFSYPHMQTDNNEGGDHNEGSDNNEGSDHNEGSDNNEVSDDNDKSDDNDFECDIDDRIDDVHVDMQMFKDNIDPNVEWVSSTKPASQAENNENLVYEEVELEDFDSEIDSDDDEAERRKALRKLGKCHKPIDGNTYTENFYVSQAFSNKNLIKDTVTKILVRTRREVHLTRNDKERVRAECRGIVPCFSNSGPNEDGHVDGPNTHTSLQSRTVRKCTSSFLSRKIEETIKPNLKIPLSAIKEQLQNKYEIGVSKQKVFRAKQMAEHKVHGDHITQNTQLRQYVLELKERNPDTTDKIDVEGDYEPDSMTRQFRRIYMCLGALKSGWAKRSIRLGWVFYVWTISNADLNSCRCGSKIWNISFGLCNIEV</sequence>
<evidence type="ECO:0000313" key="2">
    <source>
        <dbReference type="EMBL" id="GEZ39122.1"/>
    </source>
</evidence>
<feature type="non-terminal residue" evidence="2">
    <location>
        <position position="1"/>
    </location>
</feature>
<gene>
    <name evidence="2" type="ORF">Tci_511095</name>
</gene>
<dbReference type="PANTHER" id="PTHR31973">
    <property type="entry name" value="POLYPROTEIN, PUTATIVE-RELATED"/>
    <property type="match status" value="1"/>
</dbReference>
<feature type="compositionally biased region" description="Basic and acidic residues" evidence="1">
    <location>
        <begin position="77"/>
        <end position="95"/>
    </location>
</feature>
<dbReference type="EMBL" id="BKCJ010273270">
    <property type="protein sequence ID" value="GEZ39122.1"/>
    <property type="molecule type" value="Genomic_DNA"/>
</dbReference>